<evidence type="ECO:0000256" key="5">
    <source>
        <dbReference type="ARBA" id="ARBA00022974"/>
    </source>
</evidence>
<dbReference type="GO" id="GO:0045202">
    <property type="term" value="C:synapse"/>
    <property type="evidence" value="ECO:0007669"/>
    <property type="project" value="TreeGrafter"/>
</dbReference>
<protein>
    <recommendedName>
        <fullName evidence="11">Link domain-containing protein</fullName>
    </recommendedName>
</protein>
<dbReference type="GO" id="GO:0001501">
    <property type="term" value="P:skeletal system development"/>
    <property type="evidence" value="ECO:0007669"/>
    <property type="project" value="TreeGrafter"/>
</dbReference>
<feature type="region of interest" description="Disordered" evidence="10">
    <location>
        <begin position="346"/>
        <end position="407"/>
    </location>
</feature>
<dbReference type="InterPro" id="IPR050691">
    <property type="entry name" value="Hyaluronan_bind_Proteoglycan"/>
</dbReference>
<dbReference type="STRING" id="8022.A0A060Y1H1"/>
<sequence>MQVSSRVSVRVQACVHVSILSRRCPTCFHLCINSSGVLFHYRAPHDRYALSFPDAQRVCLENSAVIATPAQLQATFADGYDNCDAGWLSDQSVRYPIQSPRPGCYGDRQDSPGVRNYGNRAPDELFDVYCFSKQLQGEVFHLSVPEKLSLATASTHCHALNAQLATAGQLYLAWQAGLDQCDPGWLADGSVRYPINLPRRNCGGDDPGVRTVYHNPNRTGFPVTTTRFDAYCYREEHVVIHLQPGEGTQRWGEENQETQDRSKTGAPQDASSSPKTKTSTLSLSALESLETHGGSAQEETANSVLHSFVNNLMKPFKYWTGSVETDTEAPPPATPASLPEETLAVADQEPPGSAKVNPTEGRPNLGSKGSKEKEVVPFGPVILYTQPGRDPSTSLTNPSASSSNGKSHLQSIHQRGCVACLSTPCLFIM</sequence>
<dbReference type="GO" id="GO:0005615">
    <property type="term" value="C:extracellular space"/>
    <property type="evidence" value="ECO:0007669"/>
    <property type="project" value="TreeGrafter"/>
</dbReference>
<evidence type="ECO:0000256" key="3">
    <source>
        <dbReference type="ARBA" id="ARBA00022729"/>
    </source>
</evidence>
<keyword evidence="4" id="KW-0677">Repeat</keyword>
<dbReference type="PROSITE" id="PS50963">
    <property type="entry name" value="LINK_2"/>
    <property type="match status" value="2"/>
</dbReference>
<feature type="compositionally biased region" description="Low complexity" evidence="10">
    <location>
        <begin position="391"/>
        <end position="404"/>
    </location>
</feature>
<evidence type="ECO:0000313" key="12">
    <source>
        <dbReference type="EMBL" id="CDQ85357.1"/>
    </source>
</evidence>
<dbReference type="SMART" id="SM00445">
    <property type="entry name" value="LINK"/>
    <property type="match status" value="2"/>
</dbReference>
<evidence type="ECO:0000256" key="6">
    <source>
        <dbReference type="ARBA" id="ARBA00023157"/>
    </source>
</evidence>
<dbReference type="PROSITE" id="PS01241">
    <property type="entry name" value="LINK_1"/>
    <property type="match status" value="1"/>
</dbReference>
<evidence type="ECO:0000256" key="10">
    <source>
        <dbReference type="SAM" id="MobiDB-lite"/>
    </source>
</evidence>
<comment type="subcellular location">
    <subcellularLocation>
        <location evidence="1">Secreted</location>
    </subcellularLocation>
</comment>
<feature type="disulfide bond" evidence="9">
    <location>
        <begin position="181"/>
        <end position="202"/>
    </location>
</feature>
<keyword evidence="5" id="KW-0654">Proteoglycan</keyword>
<evidence type="ECO:0000313" key="13">
    <source>
        <dbReference type="Proteomes" id="UP000193380"/>
    </source>
</evidence>
<dbReference type="AlphaFoldDB" id="A0A060Y1H1"/>
<feature type="region of interest" description="Disordered" evidence="10">
    <location>
        <begin position="244"/>
        <end position="282"/>
    </location>
</feature>
<evidence type="ECO:0000256" key="2">
    <source>
        <dbReference type="ARBA" id="ARBA00022525"/>
    </source>
</evidence>
<dbReference type="Proteomes" id="UP000193380">
    <property type="component" value="Unassembled WGS sequence"/>
</dbReference>
<accession>A0A060Y1H1</accession>
<keyword evidence="2" id="KW-0964">Secreted</keyword>
<proteinExistence type="predicted"/>
<keyword evidence="8" id="KW-0393">Immunoglobulin domain</keyword>
<dbReference type="PaxDb" id="8022-A0A060Y1H1"/>
<dbReference type="GO" id="GO:0072534">
    <property type="term" value="C:perineuronal net"/>
    <property type="evidence" value="ECO:0007669"/>
    <property type="project" value="TreeGrafter"/>
</dbReference>
<dbReference type="PANTHER" id="PTHR22804:SF24">
    <property type="entry name" value="NEUROCAN CORE PROTEIN"/>
    <property type="match status" value="1"/>
</dbReference>
<dbReference type="GO" id="GO:0007155">
    <property type="term" value="P:cell adhesion"/>
    <property type="evidence" value="ECO:0007669"/>
    <property type="project" value="InterPro"/>
</dbReference>
<organism evidence="12 13">
    <name type="scientific">Oncorhynchus mykiss</name>
    <name type="common">Rainbow trout</name>
    <name type="synonym">Salmo gairdneri</name>
    <dbReference type="NCBI Taxonomy" id="8022"/>
    <lineage>
        <taxon>Eukaryota</taxon>
        <taxon>Metazoa</taxon>
        <taxon>Chordata</taxon>
        <taxon>Craniata</taxon>
        <taxon>Vertebrata</taxon>
        <taxon>Euteleostomi</taxon>
        <taxon>Actinopterygii</taxon>
        <taxon>Neopterygii</taxon>
        <taxon>Teleostei</taxon>
        <taxon>Protacanthopterygii</taxon>
        <taxon>Salmoniformes</taxon>
        <taxon>Salmonidae</taxon>
        <taxon>Salmoninae</taxon>
        <taxon>Oncorhynchus</taxon>
    </lineage>
</organism>
<dbReference type="EMBL" id="FR906766">
    <property type="protein sequence ID" value="CDQ85357.1"/>
    <property type="molecule type" value="Genomic_DNA"/>
</dbReference>
<evidence type="ECO:0000256" key="9">
    <source>
        <dbReference type="PROSITE-ProRule" id="PRU00323"/>
    </source>
</evidence>
<evidence type="ECO:0000259" key="11">
    <source>
        <dbReference type="PROSITE" id="PS50963"/>
    </source>
</evidence>
<reference evidence="12" key="2">
    <citation type="submission" date="2014-03" db="EMBL/GenBank/DDBJ databases">
        <authorList>
            <person name="Genoscope - CEA"/>
        </authorList>
    </citation>
    <scope>NUCLEOTIDE SEQUENCE</scope>
</reference>
<comment type="caution">
    <text evidence="9">Lacks conserved residue(s) required for the propagation of feature annotation.</text>
</comment>
<dbReference type="GO" id="GO:0005540">
    <property type="term" value="F:hyaluronic acid binding"/>
    <property type="evidence" value="ECO:0007669"/>
    <property type="project" value="InterPro"/>
</dbReference>
<dbReference type="PRINTS" id="PR01265">
    <property type="entry name" value="LINKMODULE"/>
</dbReference>
<keyword evidence="3" id="KW-0732">Signal</keyword>
<feature type="domain" description="Link" evidence="11">
    <location>
        <begin position="37"/>
        <end position="132"/>
    </location>
</feature>
<dbReference type="Gene3D" id="3.10.100.10">
    <property type="entry name" value="Mannose-Binding Protein A, subunit A"/>
    <property type="match status" value="2"/>
</dbReference>
<dbReference type="SUPFAM" id="SSF56436">
    <property type="entry name" value="C-type lectin-like"/>
    <property type="match status" value="2"/>
</dbReference>
<dbReference type="GO" id="GO:0002052">
    <property type="term" value="P:positive regulation of neuroblast proliferation"/>
    <property type="evidence" value="ECO:0007669"/>
    <property type="project" value="TreeGrafter"/>
</dbReference>
<dbReference type="GO" id="GO:0007417">
    <property type="term" value="P:central nervous system development"/>
    <property type="evidence" value="ECO:0007669"/>
    <property type="project" value="TreeGrafter"/>
</dbReference>
<gene>
    <name evidence="12" type="ORF">GSONMT00018362001</name>
</gene>
<feature type="compositionally biased region" description="Low complexity" evidence="10">
    <location>
        <begin position="270"/>
        <end position="282"/>
    </location>
</feature>
<evidence type="ECO:0000256" key="8">
    <source>
        <dbReference type="ARBA" id="ARBA00023319"/>
    </source>
</evidence>
<feature type="domain" description="Link" evidence="11">
    <location>
        <begin position="138"/>
        <end position="234"/>
    </location>
</feature>
<dbReference type="PANTHER" id="PTHR22804">
    <property type="entry name" value="AGGRECAN/VERSICAN PROTEOGLYCAN"/>
    <property type="match status" value="1"/>
</dbReference>
<dbReference type="FunFam" id="3.10.100.10:FF:000011">
    <property type="entry name" value="Aggrecan core protein"/>
    <property type="match status" value="1"/>
</dbReference>
<name>A0A060Y1H1_ONCMY</name>
<evidence type="ECO:0000256" key="1">
    <source>
        <dbReference type="ARBA" id="ARBA00004613"/>
    </source>
</evidence>
<feature type="disulfide bond" evidence="9">
    <location>
        <begin position="83"/>
        <end position="104"/>
    </location>
</feature>
<evidence type="ECO:0000256" key="7">
    <source>
        <dbReference type="ARBA" id="ARBA00023180"/>
    </source>
</evidence>
<evidence type="ECO:0000256" key="4">
    <source>
        <dbReference type="ARBA" id="ARBA00022737"/>
    </source>
</evidence>
<dbReference type="InterPro" id="IPR000538">
    <property type="entry name" value="Link_dom"/>
</dbReference>
<keyword evidence="7" id="KW-0325">Glycoprotein</keyword>
<dbReference type="InterPro" id="IPR016186">
    <property type="entry name" value="C-type_lectin-like/link_sf"/>
</dbReference>
<dbReference type="InterPro" id="IPR016187">
    <property type="entry name" value="CTDL_fold"/>
</dbReference>
<reference evidence="12" key="1">
    <citation type="journal article" date="2014" name="Nat. Commun.">
        <title>The rainbow trout genome provides novel insights into evolution after whole-genome duplication in vertebrates.</title>
        <authorList>
            <person name="Berthelot C."/>
            <person name="Brunet F."/>
            <person name="Chalopin D."/>
            <person name="Juanchich A."/>
            <person name="Bernard M."/>
            <person name="Noel B."/>
            <person name="Bento P."/>
            <person name="Da Silva C."/>
            <person name="Labadie K."/>
            <person name="Alberti A."/>
            <person name="Aury J.M."/>
            <person name="Louis A."/>
            <person name="Dehais P."/>
            <person name="Bardou P."/>
            <person name="Montfort J."/>
            <person name="Klopp C."/>
            <person name="Cabau C."/>
            <person name="Gaspin C."/>
            <person name="Thorgaard G.H."/>
            <person name="Boussaha M."/>
            <person name="Quillet E."/>
            <person name="Guyomard R."/>
            <person name="Galiana D."/>
            <person name="Bobe J."/>
            <person name="Volff J.N."/>
            <person name="Genet C."/>
            <person name="Wincker P."/>
            <person name="Jaillon O."/>
            <person name="Roest Crollius H."/>
            <person name="Guiguen Y."/>
        </authorList>
    </citation>
    <scope>NUCLEOTIDE SEQUENCE [LARGE SCALE GENOMIC DNA]</scope>
</reference>
<dbReference type="GO" id="GO:0010001">
    <property type="term" value="P:glial cell differentiation"/>
    <property type="evidence" value="ECO:0007669"/>
    <property type="project" value="TreeGrafter"/>
</dbReference>
<dbReference type="Pfam" id="PF00193">
    <property type="entry name" value="Xlink"/>
    <property type="match status" value="2"/>
</dbReference>
<dbReference type="CDD" id="cd03520">
    <property type="entry name" value="Link_domain_CSPGs_modules_2_4"/>
    <property type="match status" value="1"/>
</dbReference>
<dbReference type="FunFam" id="3.10.100.10:FF:000002">
    <property type="entry name" value="Hyaluronan proteoglycan link protein 1"/>
    <property type="match status" value="1"/>
</dbReference>
<dbReference type="CDD" id="cd03517">
    <property type="entry name" value="Link_domain_CSPGs_modules_1_3"/>
    <property type="match status" value="1"/>
</dbReference>
<keyword evidence="6 9" id="KW-1015">Disulfide bond</keyword>